<evidence type="ECO:0008006" key="4">
    <source>
        <dbReference type="Google" id="ProtNLM"/>
    </source>
</evidence>
<dbReference type="EMBL" id="VOKX01000009">
    <property type="protein sequence ID" value="KAB7850161.1"/>
    <property type="molecule type" value="Genomic_DNA"/>
</dbReference>
<name>A0A5N5WCV6_STRMB</name>
<evidence type="ECO:0000313" key="3">
    <source>
        <dbReference type="Proteomes" id="UP000327000"/>
    </source>
</evidence>
<dbReference type="Pfam" id="PF02945">
    <property type="entry name" value="Endonuclease_7"/>
    <property type="match status" value="1"/>
</dbReference>
<feature type="region of interest" description="Disordered" evidence="1">
    <location>
        <begin position="1"/>
        <end position="21"/>
    </location>
</feature>
<comment type="caution">
    <text evidence="2">The sequence shown here is derived from an EMBL/GenBank/DDBJ whole genome shotgun (WGS) entry which is preliminary data.</text>
</comment>
<keyword evidence="3" id="KW-1185">Reference proteome</keyword>
<dbReference type="InterPro" id="IPR038563">
    <property type="entry name" value="Endonuclease_7_sf"/>
</dbReference>
<gene>
    <name evidence="2" type="ORF">FRZ00_06070</name>
</gene>
<protein>
    <recommendedName>
        <fullName evidence="4">Recombination endonuclease VII</fullName>
    </recommendedName>
</protein>
<proteinExistence type="predicted"/>
<sequence length="175" mass="19863">MTAAAQAGRRLHGKGHAPEGKKCHHLHEYGLDCWEYEELRTRANECCEICGVGEGAVYKQLLHIDHCHETGRPRGLLCPKCNAVMACYDGRKRWGANRRWEEKAALYVALFRMWRAYGRATARMGTTQVDDMIDHIRATIRKHGNQQDLTDLAAGEQELAARRARKGGRPPRRVS</sequence>
<dbReference type="InterPro" id="IPR004211">
    <property type="entry name" value="Endonuclease_7"/>
</dbReference>
<accession>A0A5N5WCV6</accession>
<organism evidence="2 3">
    <name type="scientific">Streptomyces mobaraensis</name>
    <name type="common">Streptoverticillium mobaraense</name>
    <dbReference type="NCBI Taxonomy" id="35621"/>
    <lineage>
        <taxon>Bacteria</taxon>
        <taxon>Bacillati</taxon>
        <taxon>Actinomycetota</taxon>
        <taxon>Actinomycetes</taxon>
        <taxon>Kitasatosporales</taxon>
        <taxon>Streptomycetaceae</taxon>
        <taxon>Streptomyces</taxon>
    </lineage>
</organism>
<reference evidence="2 3" key="1">
    <citation type="journal article" date="2019" name="Microb. Cell Fact.">
        <title>Exploring novel herbicidin analogues by transcriptional regulator overexpression and MS/MS molecular networking.</title>
        <authorList>
            <person name="Shi Y."/>
            <person name="Gu R."/>
            <person name="Li Y."/>
            <person name="Wang X."/>
            <person name="Ren W."/>
            <person name="Li X."/>
            <person name="Wang L."/>
            <person name="Xie Y."/>
            <person name="Hong B."/>
        </authorList>
    </citation>
    <scope>NUCLEOTIDE SEQUENCE [LARGE SCALE GENOMIC DNA]</scope>
    <source>
        <strain evidence="2 3">US-43</strain>
    </source>
</reference>
<evidence type="ECO:0000256" key="1">
    <source>
        <dbReference type="SAM" id="MobiDB-lite"/>
    </source>
</evidence>
<dbReference type="AlphaFoldDB" id="A0A5N5WCV6"/>
<dbReference type="SUPFAM" id="SSF54060">
    <property type="entry name" value="His-Me finger endonucleases"/>
    <property type="match status" value="1"/>
</dbReference>
<dbReference type="OrthoDB" id="581550at2"/>
<dbReference type="InterPro" id="IPR044925">
    <property type="entry name" value="His-Me_finger_sf"/>
</dbReference>
<dbReference type="Gene3D" id="3.40.1800.10">
    <property type="entry name" value="His-Me finger endonucleases"/>
    <property type="match status" value="1"/>
</dbReference>
<dbReference type="Proteomes" id="UP000327000">
    <property type="component" value="Unassembled WGS sequence"/>
</dbReference>
<evidence type="ECO:0000313" key="2">
    <source>
        <dbReference type="EMBL" id="KAB7850161.1"/>
    </source>
</evidence>
<dbReference type="RefSeq" id="WP_152262700.1">
    <property type="nucleotide sequence ID" value="NZ_VOKX01000009.1"/>
</dbReference>